<evidence type="ECO:0000313" key="2">
    <source>
        <dbReference type="Proteomes" id="UP001369815"/>
    </source>
</evidence>
<reference evidence="1 2" key="1">
    <citation type="journal article" date="2024" name="Front Chem Biol">
        <title>Unveiling the potential of Daldinia eschscholtzii MFLUCC 19-0629 through bioactivity and bioinformatics studies for enhanced sustainable agriculture production.</title>
        <authorList>
            <person name="Brooks S."/>
            <person name="Weaver J.A."/>
            <person name="Klomchit A."/>
            <person name="Alharthi S.A."/>
            <person name="Onlamun T."/>
            <person name="Nurani R."/>
            <person name="Vong T.K."/>
            <person name="Alberti F."/>
            <person name="Greco C."/>
        </authorList>
    </citation>
    <scope>NUCLEOTIDE SEQUENCE [LARGE SCALE GENOMIC DNA]</scope>
    <source>
        <strain evidence="1">MFLUCC 19-0629</strain>
    </source>
</reference>
<gene>
    <name evidence="1" type="ORF">Daesc_008300</name>
</gene>
<keyword evidence="2" id="KW-1185">Reference proteome</keyword>
<protein>
    <submittedName>
        <fullName evidence="1">Uncharacterized protein</fullName>
    </submittedName>
</protein>
<evidence type="ECO:0000313" key="1">
    <source>
        <dbReference type="EMBL" id="KAK6949977.1"/>
    </source>
</evidence>
<dbReference type="Proteomes" id="UP001369815">
    <property type="component" value="Unassembled WGS sequence"/>
</dbReference>
<sequence length="62" mass="6794">MSKEDGLTDLTEKAKCDLFNYSLEAIPPRPSLVDPTSACGMRNAKDSATGDTFIHAQSYLRD</sequence>
<organism evidence="1 2">
    <name type="scientific">Daldinia eschscholtzii</name>
    <dbReference type="NCBI Taxonomy" id="292717"/>
    <lineage>
        <taxon>Eukaryota</taxon>
        <taxon>Fungi</taxon>
        <taxon>Dikarya</taxon>
        <taxon>Ascomycota</taxon>
        <taxon>Pezizomycotina</taxon>
        <taxon>Sordariomycetes</taxon>
        <taxon>Xylariomycetidae</taxon>
        <taxon>Xylariales</taxon>
        <taxon>Hypoxylaceae</taxon>
        <taxon>Daldinia</taxon>
    </lineage>
</organism>
<comment type="caution">
    <text evidence="1">The sequence shown here is derived from an EMBL/GenBank/DDBJ whole genome shotgun (WGS) entry which is preliminary data.</text>
</comment>
<dbReference type="EMBL" id="JBANMG010000008">
    <property type="protein sequence ID" value="KAK6949977.1"/>
    <property type="molecule type" value="Genomic_DNA"/>
</dbReference>
<proteinExistence type="predicted"/>
<dbReference type="AlphaFoldDB" id="A0AAX6MC66"/>
<accession>A0AAX6MC66</accession>
<name>A0AAX6MC66_9PEZI</name>